<dbReference type="Proteomes" id="UP001207294">
    <property type="component" value="Unassembled WGS sequence"/>
</dbReference>
<accession>A0ABT3BR30</accession>
<dbReference type="SMART" id="SM00028">
    <property type="entry name" value="TPR"/>
    <property type="match status" value="3"/>
</dbReference>
<sequence>MPKMPLQGSSPHPGTRRRKLVGIAAALIILLVLSLVVWSWRSPPAQPAAKLNHTYAQAMQQAHDGKPGAARMLYQQLARTDLSPTHRMALLAELGNYPSPQALKLLNNGLKDPSPEVRQAAIEASVQLIPDNKRSLLLGPLLEDAEQSVRFSATRALLGLSADDLGLYFAVLQQSAETYQEALKNQPQSAQNQLQLAKLYLQTGDLEPALSALKSAIALDPDNIEAALAHIELLDRKGQADQARSLFAKLLERNPESSLLQHALGMWLLHHGQSEYALLSLAKAAELEPGNNDYRYDLAVALHDLDQLEAAQKQLVQILQNQPANRRARILLIQYWKENGQLQNVQVLLAELEQQNPDDPALQQGL</sequence>
<keyword evidence="1" id="KW-0677">Repeat</keyword>
<dbReference type="Pfam" id="PF14559">
    <property type="entry name" value="TPR_19"/>
    <property type="match status" value="1"/>
</dbReference>
<dbReference type="InterPro" id="IPR019734">
    <property type="entry name" value="TPR_rpt"/>
</dbReference>
<dbReference type="Gene3D" id="1.25.40.10">
    <property type="entry name" value="Tetratricopeptide repeat domain"/>
    <property type="match status" value="2"/>
</dbReference>
<dbReference type="PROSITE" id="PS50005">
    <property type="entry name" value="TPR"/>
    <property type="match status" value="1"/>
</dbReference>
<proteinExistence type="predicted"/>
<name>A0ABT3BR30_9PSED</name>
<keyword evidence="6" id="KW-1185">Reference proteome</keyword>
<dbReference type="InterPro" id="IPR011990">
    <property type="entry name" value="TPR-like_helical_dom_sf"/>
</dbReference>
<keyword evidence="2 3" id="KW-0802">TPR repeat</keyword>
<dbReference type="SUPFAM" id="SSF48452">
    <property type="entry name" value="TPR-like"/>
    <property type="match status" value="1"/>
</dbReference>
<dbReference type="SUPFAM" id="SSF48371">
    <property type="entry name" value="ARM repeat"/>
    <property type="match status" value="1"/>
</dbReference>
<dbReference type="PANTHER" id="PTHR45586">
    <property type="entry name" value="TPR REPEAT-CONTAINING PROTEIN PA4667"/>
    <property type="match status" value="1"/>
</dbReference>
<gene>
    <name evidence="5" type="ORF">OH718_01665</name>
</gene>
<evidence type="ECO:0000256" key="3">
    <source>
        <dbReference type="PROSITE-ProRule" id="PRU00339"/>
    </source>
</evidence>
<comment type="caution">
    <text evidence="5">The sequence shown here is derived from an EMBL/GenBank/DDBJ whole genome shotgun (WGS) entry which is preliminary data.</text>
</comment>
<evidence type="ECO:0000256" key="2">
    <source>
        <dbReference type="ARBA" id="ARBA00022803"/>
    </source>
</evidence>
<feature type="transmembrane region" description="Helical" evidence="4">
    <location>
        <begin position="20"/>
        <end position="40"/>
    </location>
</feature>
<dbReference type="PANTHER" id="PTHR45586:SF1">
    <property type="entry name" value="LIPOPOLYSACCHARIDE ASSEMBLY PROTEIN B"/>
    <property type="match status" value="1"/>
</dbReference>
<evidence type="ECO:0000313" key="5">
    <source>
        <dbReference type="EMBL" id="MCV4375293.1"/>
    </source>
</evidence>
<keyword evidence="4" id="KW-0812">Transmembrane</keyword>
<reference evidence="5 6" key="1">
    <citation type="submission" date="2022-10" db="EMBL/GenBank/DDBJ databases">
        <title>Characterization of Pseudomonas capsici strains from pepper and tomato in Georgia.</title>
        <authorList>
            <person name="Zhao M."/>
            <person name="Dutta B."/>
        </authorList>
    </citation>
    <scope>NUCLEOTIDE SEQUENCE [LARGE SCALE GENOMIC DNA]</scope>
    <source>
        <strain evidence="5 6">Pc20-5</strain>
    </source>
</reference>
<evidence type="ECO:0000256" key="1">
    <source>
        <dbReference type="ARBA" id="ARBA00022737"/>
    </source>
</evidence>
<dbReference type="RefSeq" id="WP_200998242.1">
    <property type="nucleotide sequence ID" value="NZ_JAFGZD010000001.1"/>
</dbReference>
<organism evidence="5 6">
    <name type="scientific">Pseudomonas capsici</name>
    <dbReference type="NCBI Taxonomy" id="2810614"/>
    <lineage>
        <taxon>Bacteria</taxon>
        <taxon>Pseudomonadati</taxon>
        <taxon>Pseudomonadota</taxon>
        <taxon>Gammaproteobacteria</taxon>
        <taxon>Pseudomonadales</taxon>
        <taxon>Pseudomonadaceae</taxon>
        <taxon>Pseudomonas</taxon>
    </lineage>
</organism>
<dbReference type="EMBL" id="JAOXML010000001">
    <property type="protein sequence ID" value="MCV4375293.1"/>
    <property type="molecule type" value="Genomic_DNA"/>
</dbReference>
<keyword evidence="4" id="KW-0472">Membrane</keyword>
<keyword evidence="4" id="KW-1133">Transmembrane helix</keyword>
<dbReference type="Gene3D" id="1.25.10.10">
    <property type="entry name" value="Leucine-rich Repeat Variant"/>
    <property type="match status" value="1"/>
</dbReference>
<dbReference type="InterPro" id="IPR016024">
    <property type="entry name" value="ARM-type_fold"/>
</dbReference>
<dbReference type="PROSITE" id="PS50293">
    <property type="entry name" value="TPR_REGION"/>
    <property type="match status" value="1"/>
</dbReference>
<dbReference type="Pfam" id="PF13646">
    <property type="entry name" value="HEAT_2"/>
    <property type="match status" value="1"/>
</dbReference>
<dbReference type="InterPro" id="IPR051012">
    <property type="entry name" value="CellSynth/LPSAsmb/PSIAsmb"/>
</dbReference>
<feature type="repeat" description="TPR" evidence="3">
    <location>
        <begin position="190"/>
        <end position="223"/>
    </location>
</feature>
<protein>
    <submittedName>
        <fullName evidence="5">Tetratricopeptide repeat protein</fullName>
    </submittedName>
</protein>
<dbReference type="InterPro" id="IPR011989">
    <property type="entry name" value="ARM-like"/>
</dbReference>
<evidence type="ECO:0000256" key="4">
    <source>
        <dbReference type="SAM" id="Phobius"/>
    </source>
</evidence>
<dbReference type="GeneID" id="93559627"/>
<evidence type="ECO:0000313" key="6">
    <source>
        <dbReference type="Proteomes" id="UP001207294"/>
    </source>
</evidence>